<accession>A0A4S8N7C8</accession>
<name>A0A4S8N7C8_9ACTN</name>
<evidence type="ECO:0000313" key="2">
    <source>
        <dbReference type="Proteomes" id="UP000307087"/>
    </source>
</evidence>
<dbReference type="OrthoDB" id="3788963at2"/>
<comment type="caution">
    <text evidence="1">The sequence shown here is derived from an EMBL/GenBank/DDBJ whole genome shotgun (WGS) entry which is preliminary data.</text>
</comment>
<evidence type="ECO:0000313" key="1">
    <source>
        <dbReference type="EMBL" id="THV12177.1"/>
    </source>
</evidence>
<dbReference type="RefSeq" id="WP_136563229.1">
    <property type="nucleotide sequence ID" value="NZ_BAABLS010000004.1"/>
</dbReference>
<keyword evidence="2" id="KW-1185">Reference proteome</keyword>
<proteinExistence type="predicted"/>
<organism evidence="1 2">
    <name type="scientific">Nocardioides caeni</name>
    <dbReference type="NCBI Taxonomy" id="574700"/>
    <lineage>
        <taxon>Bacteria</taxon>
        <taxon>Bacillati</taxon>
        <taxon>Actinomycetota</taxon>
        <taxon>Actinomycetes</taxon>
        <taxon>Propionibacteriales</taxon>
        <taxon>Nocardioidaceae</taxon>
        <taxon>Nocardioides</taxon>
    </lineage>
</organism>
<reference evidence="1 2" key="1">
    <citation type="journal article" date="2009" name="Int. J. Syst. Evol. Microbiol.">
        <title>Nocardioides caeni sp. nov., isolated from wastewater.</title>
        <authorList>
            <person name="Yoon J.H."/>
            <person name="Kang S.J."/>
            <person name="Park S."/>
            <person name="Kim W."/>
            <person name="Oh T.K."/>
        </authorList>
    </citation>
    <scope>NUCLEOTIDE SEQUENCE [LARGE SCALE GENOMIC DNA]</scope>
    <source>
        <strain evidence="1 2">DSM 23134</strain>
    </source>
</reference>
<dbReference type="AlphaFoldDB" id="A0A4S8N7C8"/>
<sequence length="97" mass="10487">MTIELTSALLALTVAGLCALWLTRSRPAVEQIGVTALAGADEWRLAALRHFQEHRDLQRSVVVALATPGAVSGIARYDLADAIGHDVIERPRVDLFV</sequence>
<dbReference type="EMBL" id="STGW01000007">
    <property type="protein sequence ID" value="THV12177.1"/>
    <property type="molecule type" value="Genomic_DNA"/>
</dbReference>
<dbReference type="Proteomes" id="UP000307087">
    <property type="component" value="Unassembled WGS sequence"/>
</dbReference>
<protein>
    <submittedName>
        <fullName evidence="1">Uncharacterized protein</fullName>
    </submittedName>
</protein>
<gene>
    <name evidence="1" type="ORF">E9934_12595</name>
</gene>